<keyword evidence="3" id="KW-1185">Reference proteome</keyword>
<dbReference type="PROSITE" id="PS50068">
    <property type="entry name" value="LDLRA_2"/>
    <property type="match status" value="1"/>
</dbReference>
<protein>
    <submittedName>
        <fullName evidence="2">Uncharacterized protein</fullName>
    </submittedName>
</protein>
<dbReference type="KEGG" id="vg:20098419"/>
<dbReference type="PROSITE" id="PS01209">
    <property type="entry name" value="LDLRA_1"/>
    <property type="match status" value="1"/>
</dbReference>
<accession>A0A076FJ25</accession>
<dbReference type="EMBL" id="KJ184318">
    <property type="protein sequence ID" value="AII15901.1"/>
    <property type="molecule type" value="Genomic_DNA"/>
</dbReference>
<proteinExistence type="predicted"/>
<dbReference type="InterPro" id="IPR002172">
    <property type="entry name" value="LDrepeatLR_classA_rpt"/>
</dbReference>
<dbReference type="PRINTS" id="PR00261">
    <property type="entry name" value="LDLRECEPTOR"/>
</dbReference>
<reference evidence="2 3" key="1">
    <citation type="journal article" date="2014" name="BMC Genomics">
        <title>The genome and occlusion bodies of marine Penaeus monodon nudivirus (PmNV, also known as MBV and PemoNPV) suggest that it should be assigned to a new nudivirus genus that is distinct from the terrestrial nudiviruses.</title>
        <authorList>
            <person name="Yang Y.T."/>
            <person name="Lee D.Y."/>
            <person name="Wang Y."/>
            <person name="Hu J.M."/>
            <person name="Li W.H."/>
            <person name="Leu J.H."/>
            <person name="Chang G.D."/>
            <person name="Ke H.M."/>
            <person name="Kang S.T."/>
            <person name="Lin S.S."/>
            <person name="Kou G.H."/>
            <person name="Lo C.F."/>
        </authorList>
    </citation>
    <scope>NUCLEOTIDE SEQUENCE [LARGE SCALE GENOMIC DNA]</scope>
    <source>
        <strain evidence="2">Indonesia</strain>
    </source>
</reference>
<dbReference type="Proteomes" id="UP000203413">
    <property type="component" value="Segment"/>
</dbReference>
<keyword evidence="1" id="KW-1015">Disulfide bond</keyword>
<evidence type="ECO:0000256" key="1">
    <source>
        <dbReference type="ARBA" id="ARBA00023157"/>
    </source>
</evidence>
<evidence type="ECO:0000313" key="3">
    <source>
        <dbReference type="Proteomes" id="UP000203413"/>
    </source>
</evidence>
<evidence type="ECO:0000313" key="2">
    <source>
        <dbReference type="EMBL" id="AII15901.1"/>
    </source>
</evidence>
<sequence>MQCIKLINKCDGILNCDDHSDEIFCSHCSTGFLCSDHHCIRDTYVCDGINDCANDEVSCKYIYIHTCKYDFFRYCYIHINMTLM</sequence>
<dbReference type="Gene3D" id="4.10.400.10">
    <property type="entry name" value="Low-density Lipoprotein Receptor"/>
    <property type="match status" value="2"/>
</dbReference>
<name>A0A076FJ25_9VIRU</name>
<dbReference type="GeneID" id="20098419"/>
<dbReference type="InterPro" id="IPR023415">
    <property type="entry name" value="LDLR_class-A_CS"/>
</dbReference>
<gene>
    <name evidence="2" type="ORF">PmNV_113</name>
</gene>
<dbReference type="SUPFAM" id="SSF57424">
    <property type="entry name" value="LDL receptor-like module"/>
    <property type="match status" value="2"/>
</dbReference>
<dbReference type="InterPro" id="IPR036055">
    <property type="entry name" value="LDL_receptor-like_sf"/>
</dbReference>
<dbReference type="SMART" id="SM00192">
    <property type="entry name" value="LDLa"/>
    <property type="match status" value="1"/>
</dbReference>
<dbReference type="RefSeq" id="YP_009051951.1">
    <property type="nucleotide sequence ID" value="NC_024692.1"/>
</dbReference>
<organism evidence="2 3">
    <name type="scientific">Penaeus monodon nudivirus</name>
    <dbReference type="NCBI Taxonomy" id="1529056"/>
    <lineage>
        <taxon>Viruses</taxon>
        <taxon>Viruses incertae sedis</taxon>
        <taxon>Naldaviricetes</taxon>
        <taxon>Lefavirales</taxon>
        <taxon>Nudiviridae</taxon>
        <taxon>Gammanudivirus</taxon>
        <taxon>Gammanudivirus pemonodonis</taxon>
    </lineage>
</organism>